<evidence type="ECO:0008006" key="4">
    <source>
        <dbReference type="Google" id="ProtNLM"/>
    </source>
</evidence>
<proteinExistence type="predicted"/>
<reference evidence="2 3" key="1">
    <citation type="submission" date="2020-05" db="EMBL/GenBank/DDBJ databases">
        <title>Whole Genome Sequences of Enterobacteriales Associated with the International Space Station.</title>
        <authorList>
            <person name="Bharadwaj A."/>
            <person name="Daudu R."/>
            <person name="Singh N."/>
            <person name="Wood J."/>
            <person name="Debieu M."/>
            <person name="Mason C."/>
            <person name="Wang C."/>
            <person name="Venkateswaran K."/>
        </authorList>
    </citation>
    <scope>NUCLEOTIDE SEQUENCE [LARGE SCALE GENOMIC DNA]</scope>
    <source>
        <strain evidence="2 3">IF5SW-B1</strain>
    </source>
</reference>
<evidence type="ECO:0000313" key="3">
    <source>
        <dbReference type="Proteomes" id="UP000566985"/>
    </source>
</evidence>
<sequence>MNHLPADGFFMSPDPVIPPFEQAYILNKKLIDKANTLSDPVITVGGQAIQYWVAYYRELYRDALPDARLVTSVDVDYAARRHDVAAIAAALGVDPNMNEQGQPPSLARFALVDLKTQQIKNVDGRFFADPDSPERPNTVDVIDFPSGFSYKDFSGDRLQLNTERFMIEQDSATSAESHELIRIINPIACIRARLSNLSDLKRNPAIEVARIKAMMLPVVYFLLEKFDAVTDPADEAERCPVRFREMKAYLDEFFRISMQETNIRVQVEHNISLHLILEQLAAVFEAEPESYYVPQAFWTKELPIKAAALKNNVARIGRDKQRRAEQQRQKEMRGNKK</sequence>
<feature type="region of interest" description="Disordered" evidence="1">
    <location>
        <begin position="318"/>
        <end position="337"/>
    </location>
</feature>
<dbReference type="RefSeq" id="WP_084227789.1">
    <property type="nucleotide sequence ID" value="NZ_JABWPE010000001.1"/>
</dbReference>
<dbReference type="Proteomes" id="UP000566985">
    <property type="component" value="Unassembled WGS sequence"/>
</dbReference>
<gene>
    <name evidence="2" type="ORF">HU668_02125</name>
</gene>
<comment type="caution">
    <text evidence="2">The sequence shown here is derived from an EMBL/GenBank/DDBJ whole genome shotgun (WGS) entry which is preliminary data.</text>
</comment>
<evidence type="ECO:0000256" key="1">
    <source>
        <dbReference type="SAM" id="MobiDB-lite"/>
    </source>
</evidence>
<dbReference type="GeneID" id="57343917"/>
<dbReference type="EMBL" id="JABWPM010000001">
    <property type="protein sequence ID" value="NUY95252.1"/>
    <property type="molecule type" value="Genomic_DNA"/>
</dbReference>
<name>A0A7Y6TQM8_9GAMM</name>
<accession>A0A7Y6TQM8</accession>
<evidence type="ECO:0000313" key="2">
    <source>
        <dbReference type="EMBL" id="NUY95252.1"/>
    </source>
</evidence>
<protein>
    <recommendedName>
        <fullName evidence="4">Nucleotidyltransferase</fullName>
    </recommendedName>
</protein>
<organism evidence="2 3">
    <name type="scientific">Pantoea brenneri</name>
    <dbReference type="NCBI Taxonomy" id="472694"/>
    <lineage>
        <taxon>Bacteria</taxon>
        <taxon>Pseudomonadati</taxon>
        <taxon>Pseudomonadota</taxon>
        <taxon>Gammaproteobacteria</taxon>
        <taxon>Enterobacterales</taxon>
        <taxon>Erwiniaceae</taxon>
        <taxon>Pantoea</taxon>
    </lineage>
</organism>
<dbReference type="AlphaFoldDB" id="A0A7Y6TQM8"/>